<keyword evidence="2" id="KW-1185">Reference proteome</keyword>
<reference evidence="1" key="1">
    <citation type="submission" date="2021-06" db="EMBL/GenBank/DDBJ databases">
        <authorList>
            <person name="Kallberg Y."/>
            <person name="Tangrot J."/>
            <person name="Rosling A."/>
        </authorList>
    </citation>
    <scope>NUCLEOTIDE SEQUENCE</scope>
    <source>
        <strain evidence="1">FL130A</strain>
    </source>
</reference>
<dbReference type="AlphaFoldDB" id="A0A9N9NA98"/>
<evidence type="ECO:0000313" key="2">
    <source>
        <dbReference type="Proteomes" id="UP000789508"/>
    </source>
</evidence>
<dbReference type="EMBL" id="CAJVPS010023956">
    <property type="protein sequence ID" value="CAG8714967.1"/>
    <property type="molecule type" value="Genomic_DNA"/>
</dbReference>
<dbReference type="SUPFAM" id="SSF52047">
    <property type="entry name" value="RNI-like"/>
    <property type="match status" value="1"/>
</dbReference>
<sequence>MDALLIPLILDEVLEQVAVSCSLKSHFEGKFSTRDLFNCILVNRTWCRVGIPKLWRSPFSTNYSSQFLPRNSKSQNILYTLFRSLKADDIKPLHQVGVTIETPISRPLFPYARFLTGLYYQGLLETVEKLRSGLEHYRSYTHRKLKRYKIYPEEKKVKLMPEEFDKLVLMMLLRHFALNSMEFSAIFISDHAFYGDRRLDLLYEDEFKDWFAKTKTFIFKGYLPQYVKFFKNISGIFNSLERIGLFNHRRTHMFREEEIRACGLSIARFILAQKNLSTLKISERPGYTKYLIPFLTSQADSLQEIEISFSNFADSFPWDGLATCKKLRELRFVKCQNVSTEILKPMYAVDFPFLQKVKILREEKKSKQTDQELVKLCTKLKGDIKK</sequence>
<name>A0A9N9NA98_9GLOM</name>
<organism evidence="1 2">
    <name type="scientific">Ambispora leptoticha</name>
    <dbReference type="NCBI Taxonomy" id="144679"/>
    <lineage>
        <taxon>Eukaryota</taxon>
        <taxon>Fungi</taxon>
        <taxon>Fungi incertae sedis</taxon>
        <taxon>Mucoromycota</taxon>
        <taxon>Glomeromycotina</taxon>
        <taxon>Glomeromycetes</taxon>
        <taxon>Archaeosporales</taxon>
        <taxon>Ambisporaceae</taxon>
        <taxon>Ambispora</taxon>
    </lineage>
</organism>
<dbReference type="InterPro" id="IPR032675">
    <property type="entry name" value="LRR_dom_sf"/>
</dbReference>
<comment type="caution">
    <text evidence="1">The sequence shown here is derived from an EMBL/GenBank/DDBJ whole genome shotgun (WGS) entry which is preliminary data.</text>
</comment>
<dbReference type="OrthoDB" id="2230015at2759"/>
<evidence type="ECO:0000313" key="1">
    <source>
        <dbReference type="EMBL" id="CAG8714967.1"/>
    </source>
</evidence>
<gene>
    <name evidence="1" type="ORF">ALEPTO_LOCUS12034</name>
</gene>
<protein>
    <submittedName>
        <fullName evidence="1">4245_t:CDS:1</fullName>
    </submittedName>
</protein>
<dbReference type="Proteomes" id="UP000789508">
    <property type="component" value="Unassembled WGS sequence"/>
</dbReference>
<proteinExistence type="predicted"/>
<accession>A0A9N9NA98</accession>
<dbReference type="Gene3D" id="3.80.10.10">
    <property type="entry name" value="Ribonuclease Inhibitor"/>
    <property type="match status" value="1"/>
</dbReference>